<protein>
    <submittedName>
        <fullName evidence="2">SAM-dependent methyltransferase</fullName>
    </submittedName>
</protein>
<accession>A0A679IBJ0</accession>
<name>A0A679IBJ0_9RHOO</name>
<evidence type="ECO:0000256" key="1">
    <source>
        <dbReference type="ARBA" id="ARBA00022679"/>
    </source>
</evidence>
<gene>
    <name evidence="2" type="ORF">ICHIAU1_13730</name>
</gene>
<evidence type="ECO:0000313" key="3">
    <source>
        <dbReference type="Proteomes" id="UP000463961"/>
    </source>
</evidence>
<evidence type="ECO:0000313" key="2">
    <source>
        <dbReference type="EMBL" id="BBU69090.1"/>
    </source>
</evidence>
<sequence length="199" mass="21659">MNFWDENYSVAGYKYGTAPNEFLVEQSTSFPKNAKILLPGDGEGRNSVWLAKEGHQVTSIDSSGVGIDKAQALANLAGVSIKTEQADLTEWSSQGRHFDVVVLTYLHLPPNIRSTVHKTIAYALKPKGLLVLEAFHPKQLGYNSGGPKAEEMLYSIATIRSDFGSSLSESYAFEGETVLNEGPGHQGPAFVSRWVGIKN</sequence>
<dbReference type="PANTHER" id="PTHR43861">
    <property type="entry name" value="TRANS-ACONITATE 2-METHYLTRANSFERASE-RELATED"/>
    <property type="match status" value="1"/>
</dbReference>
<keyword evidence="1 2" id="KW-0808">Transferase</keyword>
<dbReference type="GO" id="GO:0008168">
    <property type="term" value="F:methyltransferase activity"/>
    <property type="evidence" value="ECO:0007669"/>
    <property type="project" value="UniProtKB-KW"/>
</dbReference>
<dbReference type="GO" id="GO:0032259">
    <property type="term" value="P:methylation"/>
    <property type="evidence" value="ECO:0007669"/>
    <property type="project" value="UniProtKB-KW"/>
</dbReference>
<dbReference type="Gene3D" id="3.40.50.150">
    <property type="entry name" value="Vaccinia Virus protein VP39"/>
    <property type="match status" value="1"/>
</dbReference>
<keyword evidence="2" id="KW-0489">Methyltransferase</keyword>
<dbReference type="CDD" id="cd02440">
    <property type="entry name" value="AdoMet_MTases"/>
    <property type="match status" value="1"/>
</dbReference>
<dbReference type="EMBL" id="AP022345">
    <property type="protein sequence ID" value="BBU69090.1"/>
    <property type="molecule type" value="Genomic_DNA"/>
</dbReference>
<dbReference type="SUPFAM" id="SSF53335">
    <property type="entry name" value="S-adenosyl-L-methionine-dependent methyltransferases"/>
    <property type="match status" value="1"/>
</dbReference>
<dbReference type="InterPro" id="IPR029063">
    <property type="entry name" value="SAM-dependent_MTases_sf"/>
</dbReference>
<keyword evidence="3" id="KW-1185">Reference proteome</keyword>
<dbReference type="AlphaFoldDB" id="A0A679IBJ0"/>
<dbReference type="Pfam" id="PF13649">
    <property type="entry name" value="Methyltransf_25"/>
    <property type="match status" value="1"/>
</dbReference>
<dbReference type="Proteomes" id="UP000463961">
    <property type="component" value="Chromosome"/>
</dbReference>
<reference evidence="3" key="1">
    <citation type="submission" date="2020-01" db="EMBL/GenBank/DDBJ databases">
        <title>Phosphoaccumulans saitamaens gen. nov., sp. nov., a polyphosphate accumulating bacterium isolated from surface river water.</title>
        <authorList>
            <person name="Watanabe K."/>
            <person name="Suda W."/>
        </authorList>
    </citation>
    <scope>NUCLEOTIDE SEQUENCE [LARGE SCALE GENOMIC DNA]</scope>
    <source>
        <strain evidence="3">ICHIAU1</strain>
    </source>
</reference>
<organism evidence="2 3">
    <name type="scientific">Fluviibacter phosphoraccumulans</name>
    <dbReference type="NCBI Taxonomy" id="1751046"/>
    <lineage>
        <taxon>Bacteria</taxon>
        <taxon>Pseudomonadati</taxon>
        <taxon>Pseudomonadota</taxon>
        <taxon>Betaproteobacteria</taxon>
        <taxon>Rhodocyclales</taxon>
        <taxon>Fluviibacteraceae</taxon>
        <taxon>Fluviibacter</taxon>
    </lineage>
</organism>
<proteinExistence type="predicted"/>
<dbReference type="PANTHER" id="PTHR43861:SF3">
    <property type="entry name" value="PUTATIVE (AFU_ORTHOLOGUE AFUA_2G14390)-RELATED"/>
    <property type="match status" value="1"/>
</dbReference>
<dbReference type="OrthoDB" id="9786503at2"/>
<dbReference type="InterPro" id="IPR041698">
    <property type="entry name" value="Methyltransf_25"/>
</dbReference>
<dbReference type="RefSeq" id="WP_162071259.1">
    <property type="nucleotide sequence ID" value="NZ_AP019011.1"/>
</dbReference>